<reference evidence="1 2" key="1">
    <citation type="submission" date="2011-12" db="EMBL/GenBank/DDBJ databases">
        <title>Whole genome shotgun sequence of Gordonia effusa NBRC 100432.</title>
        <authorList>
            <person name="Yoshida I."/>
            <person name="Takarada H."/>
            <person name="Hosoyama A."/>
            <person name="Tsuchikane K."/>
            <person name="Katsumata H."/>
            <person name="Yamazaki S."/>
            <person name="Fujita N."/>
        </authorList>
    </citation>
    <scope>NUCLEOTIDE SEQUENCE [LARGE SCALE GENOMIC DNA]</scope>
    <source>
        <strain evidence="1 2">NBRC 100432</strain>
    </source>
</reference>
<protein>
    <recommendedName>
        <fullName evidence="3">AttH domain-containing protein</fullName>
    </recommendedName>
</protein>
<accession>H0QUT1</accession>
<proteinExistence type="predicted"/>
<dbReference type="SUPFAM" id="SSF159245">
    <property type="entry name" value="AttH-like"/>
    <property type="match status" value="1"/>
</dbReference>
<comment type="caution">
    <text evidence="1">The sequence shown here is derived from an EMBL/GenBank/DDBJ whole genome shotgun (WGS) entry which is preliminary data.</text>
</comment>
<gene>
    <name evidence="1" type="ORF">GOEFS_006_00350</name>
</gene>
<keyword evidence="2" id="KW-1185">Reference proteome</keyword>
<dbReference type="InterPro" id="IPR046611">
    <property type="entry name" value="DUF6670"/>
</dbReference>
<organism evidence="1 2">
    <name type="scientific">Gordonia effusa NBRC 100432</name>
    <dbReference type="NCBI Taxonomy" id="1077974"/>
    <lineage>
        <taxon>Bacteria</taxon>
        <taxon>Bacillati</taxon>
        <taxon>Actinomycetota</taxon>
        <taxon>Actinomycetes</taxon>
        <taxon>Mycobacteriales</taxon>
        <taxon>Gordoniaceae</taxon>
        <taxon>Gordonia</taxon>
    </lineage>
</organism>
<sequence length="334" mass="36829">MLSRLYDTAVSQINRIDSLNGEAFDPTIPQHPPTAGWKLVHYGIMVPSLPAPFNFFDVISVLGTAKRVRAFSVPYLVRTVADDSAWLLLGSAASRHSFRQYSIESDCDLAADGSTLRFGDTLRIERSARGIHVEAAVDNFSVELNIRPTNVVSHFAHLPSIYDHWSVLCEYDGTFTVDGDSLDAAGLCTYEYARGRQAPLPIYFFTYQILNATPTTQVLMTDLRGPAGLPIQRMVFVRTVGRNGATYSRGFVHEVTEPGSVITTPDGVAMQLPSQFTWRVEDAAGDELIKISGISNDDWAYGMAAGFAGSYEYTGTLHGEPISGRGYIEWIDRR</sequence>
<dbReference type="AlphaFoldDB" id="H0QUT1"/>
<dbReference type="eggNOG" id="ENOG502Z8UW">
    <property type="taxonomic scope" value="Bacteria"/>
</dbReference>
<name>H0QUT1_9ACTN</name>
<dbReference type="OrthoDB" id="6672593at2"/>
<dbReference type="Pfam" id="PF20375">
    <property type="entry name" value="DUF6670"/>
    <property type="match status" value="1"/>
</dbReference>
<evidence type="ECO:0000313" key="1">
    <source>
        <dbReference type="EMBL" id="GAB16582.1"/>
    </source>
</evidence>
<evidence type="ECO:0000313" key="2">
    <source>
        <dbReference type="Proteomes" id="UP000035034"/>
    </source>
</evidence>
<evidence type="ECO:0008006" key="3">
    <source>
        <dbReference type="Google" id="ProtNLM"/>
    </source>
</evidence>
<dbReference type="RefSeq" id="WP_007315920.1">
    <property type="nucleotide sequence ID" value="NZ_BAEH01000006.1"/>
</dbReference>
<dbReference type="Proteomes" id="UP000035034">
    <property type="component" value="Unassembled WGS sequence"/>
</dbReference>
<dbReference type="EMBL" id="BAEH01000006">
    <property type="protein sequence ID" value="GAB16582.1"/>
    <property type="molecule type" value="Genomic_DNA"/>
</dbReference>